<reference evidence="3" key="1">
    <citation type="journal article" date="2016" name="Genome Announc.">
        <title>Draft Genome Sequences of Five Rapidly Growing Mycobacterium Species, M. thermoresistibile, M. fortuitum subsp. acetamidolyticum, M. canariasense, M. brisbanense, and M. novocastrense.</title>
        <authorList>
            <person name="Katahira K."/>
            <person name="Ogura Y."/>
            <person name="Gotoh Y."/>
            <person name="Hayashi T."/>
        </authorList>
    </citation>
    <scope>NUCLEOTIDE SEQUENCE [LARGE SCALE GENOMIC DNA]</scope>
    <source>
        <strain evidence="3">JCM15298</strain>
    </source>
</reference>
<feature type="domain" description="DUF4031" evidence="1">
    <location>
        <begin position="3"/>
        <end position="78"/>
    </location>
</feature>
<dbReference type="InterPro" id="IPR025109">
    <property type="entry name" value="DUF4031"/>
</dbReference>
<reference evidence="3" key="2">
    <citation type="submission" date="2016-02" db="EMBL/GenBank/DDBJ databases">
        <title>Draft genome sequence of five rapidly growing Mycobacterium species.</title>
        <authorList>
            <person name="Katahira K."/>
            <person name="Gotou Y."/>
            <person name="Iida K."/>
            <person name="Ogura Y."/>
            <person name="Hayashi T."/>
        </authorList>
    </citation>
    <scope>NUCLEOTIDE SEQUENCE [LARGE SCALE GENOMIC DNA]</scope>
    <source>
        <strain evidence="3">JCM15298</strain>
    </source>
</reference>
<evidence type="ECO:0000313" key="2">
    <source>
        <dbReference type="EMBL" id="GAS94863.1"/>
    </source>
</evidence>
<dbReference type="EMBL" id="BCSY01000035">
    <property type="protein sequence ID" value="GAS94863.1"/>
    <property type="molecule type" value="Genomic_DNA"/>
</dbReference>
<comment type="caution">
    <text evidence="2">The sequence shown here is derived from an EMBL/GenBank/DDBJ whole genome shotgun (WGS) entry which is preliminary data.</text>
</comment>
<dbReference type="RefSeq" id="WP_064961265.1">
    <property type="nucleotide sequence ID" value="NZ_BCSY01000035.1"/>
</dbReference>
<evidence type="ECO:0000259" key="1">
    <source>
        <dbReference type="Pfam" id="PF13223"/>
    </source>
</evidence>
<gene>
    <name evidence="2" type="ORF">RMCC_1829</name>
</gene>
<dbReference type="OrthoDB" id="9808993at2"/>
<dbReference type="Proteomes" id="UP000069443">
    <property type="component" value="Unassembled WGS sequence"/>
</dbReference>
<keyword evidence="3" id="KW-1185">Reference proteome</keyword>
<sequence>MTVYVDDMRLPVRTGQHEVHWSQLLADSEIELHVFAARLGLGRHSARELESPIAHYEVNETMRRKALAAGAVAIGYLSPERAELIRRRRAATHVPVDSRVAAAIARTRSVDAQTG</sequence>
<organism evidence="2 3">
    <name type="scientific">Mycolicibacterium canariasense</name>
    <name type="common">Mycobacterium canariasense</name>
    <dbReference type="NCBI Taxonomy" id="228230"/>
    <lineage>
        <taxon>Bacteria</taxon>
        <taxon>Bacillati</taxon>
        <taxon>Actinomycetota</taxon>
        <taxon>Actinomycetes</taxon>
        <taxon>Mycobacteriales</taxon>
        <taxon>Mycobacteriaceae</taxon>
        <taxon>Mycolicibacterium</taxon>
    </lineage>
</organism>
<evidence type="ECO:0000313" key="3">
    <source>
        <dbReference type="Proteomes" id="UP000069443"/>
    </source>
</evidence>
<accession>A0A124E1V3</accession>
<dbReference type="AlphaFoldDB" id="A0A124E1V3"/>
<proteinExistence type="predicted"/>
<name>A0A124E1V3_MYCCR</name>
<dbReference type="Pfam" id="PF13223">
    <property type="entry name" value="DUF4031"/>
    <property type="match status" value="1"/>
</dbReference>
<protein>
    <recommendedName>
        <fullName evidence="1">DUF4031 domain-containing protein</fullName>
    </recommendedName>
</protein>
<dbReference type="STRING" id="228230.RMCC_1829"/>